<dbReference type="InterPro" id="IPR011214">
    <property type="entry name" value="UCP020967"/>
</dbReference>
<evidence type="ECO:0000259" key="2">
    <source>
        <dbReference type="Pfam" id="PF12500"/>
    </source>
</evidence>
<dbReference type="InterPro" id="IPR000836">
    <property type="entry name" value="PRTase_dom"/>
</dbReference>
<accession>A0A2D0KSN0</accession>
<dbReference type="InterPro" id="IPR022537">
    <property type="entry name" value="TRSP_dom"/>
</dbReference>
<evidence type="ECO:0000313" key="4">
    <source>
        <dbReference type="EMBL" id="PHM66335.1"/>
    </source>
</evidence>
<dbReference type="InterPro" id="IPR041688">
    <property type="entry name" value="PRTase_2"/>
</dbReference>
<organism evidence="4 5">
    <name type="scientific">Xenorhabdus stockiae</name>
    <dbReference type="NCBI Taxonomy" id="351614"/>
    <lineage>
        <taxon>Bacteria</taxon>
        <taxon>Pseudomonadati</taxon>
        <taxon>Pseudomonadota</taxon>
        <taxon>Gammaproteobacteria</taxon>
        <taxon>Enterobacterales</taxon>
        <taxon>Morganellaceae</taxon>
        <taxon>Xenorhabdus</taxon>
    </lineage>
</organism>
<gene>
    <name evidence="4" type="ORF">Xsto_01267</name>
</gene>
<feature type="region of interest" description="Disordered" evidence="1">
    <location>
        <begin position="1"/>
        <end position="20"/>
    </location>
</feature>
<dbReference type="EMBL" id="NJAJ01000009">
    <property type="protein sequence ID" value="PHM66335.1"/>
    <property type="molecule type" value="Genomic_DNA"/>
</dbReference>
<dbReference type="CDD" id="cd06223">
    <property type="entry name" value="PRTases_typeI"/>
    <property type="match status" value="1"/>
</dbReference>
<dbReference type="Pfam" id="PF15609">
    <property type="entry name" value="PRTase_2"/>
    <property type="match status" value="1"/>
</dbReference>
<name>A0A2D0KSN0_9GAMM</name>
<protein>
    <submittedName>
        <fullName evidence="4">Adenine/guanine phosphoribosyltransferase</fullName>
    </submittedName>
</protein>
<dbReference type="AlphaFoldDB" id="A0A2D0KSN0"/>
<dbReference type="RefSeq" id="WP_099124448.1">
    <property type="nucleotide sequence ID" value="NZ_CAWNRH010000170.1"/>
</dbReference>
<evidence type="ECO:0000259" key="3">
    <source>
        <dbReference type="Pfam" id="PF15609"/>
    </source>
</evidence>
<dbReference type="GO" id="GO:0016757">
    <property type="term" value="F:glycosyltransferase activity"/>
    <property type="evidence" value="ECO:0007669"/>
    <property type="project" value="UniProtKB-KW"/>
</dbReference>
<sequence length="399" mass="44378">MTACNHLQRHSFPANKKQSYQKTSYQKQSYQKQLNSGTLTVTAECGETSLEALFDIAERRNPKRAFLFVSKVLGRHIPVSPSIMRTVYQQLSDKFPVNLPGPVLYIGMAETAVGLAAGVFQETRHKVTSPIFLTSTRHPVEGDLLCEFKENHSHATDHLIYWPKEEHLRQRVSHARTLVLIDDEATTGNTFLNLFEALRCAGLEHIEHIITVTLTDWSGQSIIKRCPLPVSVISLIEGEWQWDADSSAPVPVMPAVNVTARGKVDIIGTQNWGRLGLDDIQYDLGAEILANVGEKVLVLGSSEFVWQPFLLAERLEQEGAAVKFGSTTRSPISCGHAIQSVMAFTDNYGLGIPNFLYNVAHQQFDRVLLCLETPKAAVDPNLMEQLSLVAPVIEIVTYD</sequence>
<evidence type="ECO:0000313" key="5">
    <source>
        <dbReference type="Proteomes" id="UP000222366"/>
    </source>
</evidence>
<dbReference type="Gene3D" id="3.40.50.2020">
    <property type="match status" value="1"/>
</dbReference>
<keyword evidence="5" id="KW-1185">Reference proteome</keyword>
<dbReference type="SUPFAM" id="SSF53271">
    <property type="entry name" value="PRTase-like"/>
    <property type="match status" value="1"/>
</dbReference>
<keyword evidence="4" id="KW-0328">Glycosyltransferase</keyword>
<feature type="domain" description="TRSP" evidence="2">
    <location>
        <begin position="284"/>
        <end position="377"/>
    </location>
</feature>
<proteinExistence type="predicted"/>
<feature type="domain" description="Orotate phosphoribosyltransferase-like" evidence="3">
    <location>
        <begin position="53"/>
        <end position="239"/>
    </location>
</feature>
<comment type="caution">
    <text evidence="4">The sequence shown here is derived from an EMBL/GenBank/DDBJ whole genome shotgun (WGS) entry which is preliminary data.</text>
</comment>
<dbReference type="Pfam" id="PF12500">
    <property type="entry name" value="TRSP"/>
    <property type="match status" value="1"/>
</dbReference>
<dbReference type="PIRSF" id="PIRSF020967">
    <property type="entry name" value="UCP020967"/>
    <property type="match status" value="1"/>
</dbReference>
<keyword evidence="4" id="KW-0808">Transferase</keyword>
<evidence type="ECO:0000256" key="1">
    <source>
        <dbReference type="SAM" id="MobiDB-lite"/>
    </source>
</evidence>
<dbReference type="Proteomes" id="UP000222366">
    <property type="component" value="Unassembled WGS sequence"/>
</dbReference>
<reference evidence="4 5" key="1">
    <citation type="journal article" date="2017" name="Nat. Microbiol.">
        <title>Natural product diversity associated with the nematode symbionts Photorhabdus and Xenorhabdus.</title>
        <authorList>
            <person name="Tobias N.J."/>
            <person name="Wolff H."/>
            <person name="Djahanschiri B."/>
            <person name="Grundmann F."/>
            <person name="Kronenwerth M."/>
            <person name="Shi Y.M."/>
            <person name="Simonyi S."/>
            <person name="Grun P."/>
            <person name="Shapiro-Ilan D."/>
            <person name="Pidot S.J."/>
            <person name="Stinear T.P."/>
            <person name="Ebersberger I."/>
            <person name="Bode H.B."/>
        </authorList>
    </citation>
    <scope>NUCLEOTIDE SEQUENCE [LARGE SCALE GENOMIC DNA]</scope>
    <source>
        <strain evidence="4 5">DSM 17904</strain>
    </source>
</reference>
<dbReference type="InterPro" id="IPR029057">
    <property type="entry name" value="PRTase-like"/>
</dbReference>